<dbReference type="OrthoDB" id="7819at2157"/>
<dbReference type="InterPro" id="IPR022803">
    <property type="entry name" value="Ribosomal_uL5_dom_sf"/>
</dbReference>
<accession>E3GYS5</accession>
<dbReference type="PANTHER" id="PTHR39652:SF1">
    <property type="entry name" value="UPF0201 PROTEIN TK1335"/>
    <property type="match status" value="1"/>
</dbReference>
<dbReference type="SUPFAM" id="SSF55282">
    <property type="entry name" value="RL5-like"/>
    <property type="match status" value="1"/>
</dbReference>
<protein>
    <recommendedName>
        <fullName evidence="1">UPF0201 protein Mfer_0658</fullName>
    </recommendedName>
</protein>
<sequence>MNGEIFVSAKINPTEDKEKVKKAINNIFPLKLEINDEIKGKGDLSCLLKLKEMLAERKIRDSVRQLLLNNKIGNKTYFYVNKQAAFVNIVNISDEELSPLGDIKVEIRSDDIDKIIDWLTEH</sequence>
<evidence type="ECO:0000256" key="1">
    <source>
        <dbReference type="HAMAP-Rule" id="MF_01112"/>
    </source>
</evidence>
<reference evidence="2 3" key="1">
    <citation type="journal article" date="2010" name="Stand. Genomic Sci.">
        <title>Complete genome sequence of Methanothermus fervidus type strain (V24S).</title>
        <authorList>
            <person name="Anderson I."/>
            <person name="Djao O.D."/>
            <person name="Misra M."/>
            <person name="Chertkov O."/>
            <person name="Nolan M."/>
            <person name="Lucas S."/>
            <person name="Lapidus A."/>
            <person name="Del Rio T.G."/>
            <person name="Tice H."/>
            <person name="Cheng J.F."/>
            <person name="Tapia R."/>
            <person name="Han C."/>
            <person name="Goodwin L."/>
            <person name="Pitluck S."/>
            <person name="Liolios K."/>
            <person name="Ivanova N."/>
            <person name="Mavromatis K."/>
            <person name="Mikhailova N."/>
            <person name="Pati A."/>
            <person name="Brambilla E."/>
            <person name="Chen A."/>
            <person name="Palaniappan K."/>
            <person name="Land M."/>
            <person name="Hauser L."/>
            <person name="Chang Y.J."/>
            <person name="Jeffries C.D."/>
            <person name="Sikorski J."/>
            <person name="Spring S."/>
            <person name="Rohde M."/>
            <person name="Eichinger K."/>
            <person name="Huber H."/>
            <person name="Wirth R."/>
            <person name="Goker M."/>
            <person name="Detter J.C."/>
            <person name="Woyke T."/>
            <person name="Bristow J."/>
            <person name="Eisen J.A."/>
            <person name="Markowitz V."/>
            <person name="Hugenholtz P."/>
            <person name="Klenk H.P."/>
            <person name="Kyrpides N.C."/>
        </authorList>
    </citation>
    <scope>NUCLEOTIDE SEQUENCE [LARGE SCALE GENOMIC DNA]</scope>
    <source>
        <strain evidence="3">ATCC 43054 / DSM 2088 / JCM 10308 / V24 S</strain>
    </source>
</reference>
<gene>
    <name evidence="2" type="ordered locus">Mfer_0658</name>
</gene>
<dbReference type="Pfam" id="PF01877">
    <property type="entry name" value="RNA_binding"/>
    <property type="match status" value="1"/>
</dbReference>
<dbReference type="EMBL" id="CP002278">
    <property type="protein sequence ID" value="ADP77457.1"/>
    <property type="molecule type" value="Genomic_DNA"/>
</dbReference>
<dbReference type="Proteomes" id="UP000002315">
    <property type="component" value="Chromosome"/>
</dbReference>
<dbReference type="Gene3D" id="3.30.1440.10">
    <property type="match status" value="1"/>
</dbReference>
<evidence type="ECO:0000313" key="3">
    <source>
        <dbReference type="Proteomes" id="UP000002315"/>
    </source>
</evidence>
<comment type="similarity">
    <text evidence="1">Belongs to the UPF0201 family.</text>
</comment>
<dbReference type="HOGENOM" id="CLU_134829_1_0_2"/>
<name>E3GYS5_METFV</name>
<dbReference type="InterPro" id="IPR002739">
    <property type="entry name" value="PAB1135-like"/>
</dbReference>
<evidence type="ECO:0000313" key="2">
    <source>
        <dbReference type="EMBL" id="ADP77457.1"/>
    </source>
</evidence>
<keyword evidence="3" id="KW-1185">Reference proteome</keyword>
<dbReference type="AlphaFoldDB" id="E3GYS5"/>
<dbReference type="KEGG" id="mfv:Mfer_0658"/>
<proteinExistence type="inferred from homology"/>
<dbReference type="STRING" id="523846.Mfer_0658"/>
<dbReference type="PANTHER" id="PTHR39652">
    <property type="entry name" value="UPF0201 PROTEIN TK1335"/>
    <property type="match status" value="1"/>
</dbReference>
<organism evidence="2 3">
    <name type="scientific">Methanothermus fervidus (strain ATCC 43054 / DSM 2088 / JCM 10308 / V24 S)</name>
    <dbReference type="NCBI Taxonomy" id="523846"/>
    <lineage>
        <taxon>Archaea</taxon>
        <taxon>Methanobacteriati</taxon>
        <taxon>Methanobacteriota</taxon>
        <taxon>Methanomada group</taxon>
        <taxon>Methanobacteria</taxon>
        <taxon>Methanobacteriales</taxon>
        <taxon>Methanothermaceae</taxon>
        <taxon>Methanothermus</taxon>
    </lineage>
</organism>
<dbReference type="HAMAP" id="MF_01112">
    <property type="entry name" value="UPF0201"/>
    <property type="match status" value="1"/>
</dbReference>